<evidence type="ECO:0000256" key="3">
    <source>
        <dbReference type="ARBA" id="ARBA00023125"/>
    </source>
</evidence>
<comment type="similarity">
    <text evidence="4">Belongs to the PriB family.</text>
</comment>
<dbReference type="HAMAP" id="MF_00720">
    <property type="entry name" value="PriB"/>
    <property type="match status" value="1"/>
</dbReference>
<keyword evidence="1 4" id="KW-0639">Primosome</keyword>
<dbReference type="PROSITE" id="PS50935">
    <property type="entry name" value="SSB"/>
    <property type="match status" value="1"/>
</dbReference>
<accession>A0A2R4XFY8</accession>
<protein>
    <recommendedName>
        <fullName evidence="4">Replication restart protein PriB</fullName>
    </recommendedName>
</protein>
<dbReference type="RefSeq" id="WP_108620044.1">
    <property type="nucleotide sequence ID" value="NZ_CP028901.1"/>
</dbReference>
<sequence>MNRLVITGELLELSPIRTTPAGIPVLEFRLFHDGETVEAGTPRRIQCDISVVAMAELAGMYKSLKLGSMLEVEGFIAPARKGSPRLRLHATHIRLVDTDQTLNS</sequence>
<name>A0A2R4XFY8_9BURK</name>
<dbReference type="InterPro" id="IPR012340">
    <property type="entry name" value="NA-bd_OB-fold"/>
</dbReference>
<dbReference type="SUPFAM" id="SSF50249">
    <property type="entry name" value="Nucleic acid-binding proteins"/>
    <property type="match status" value="1"/>
</dbReference>
<dbReference type="OrthoDB" id="5296916at2"/>
<comment type="subunit">
    <text evidence="4">Homodimer. Interacts with PriA and DnaT. Component of the replication restart primosome. Primosome assembly occurs via a 'hand-off' mechanism. PriA binds to replication forks, subsequently PriB then DnaT bind; DnaT then displaces ssDNA to generate the helicase loading substrate.</text>
</comment>
<dbReference type="Proteomes" id="UP000244571">
    <property type="component" value="Chromosome"/>
</dbReference>
<reference evidence="5 6" key="1">
    <citation type="submission" date="2018-04" db="EMBL/GenBank/DDBJ databases">
        <title>Bordetella sp. HZ20 isolated from seawater.</title>
        <authorList>
            <person name="Sun C."/>
        </authorList>
    </citation>
    <scope>NUCLEOTIDE SEQUENCE [LARGE SCALE GENOMIC DNA]</scope>
    <source>
        <strain evidence="5 6">HZ20</strain>
    </source>
</reference>
<dbReference type="Pfam" id="PF22657">
    <property type="entry name" value="SSB_1"/>
    <property type="match status" value="1"/>
</dbReference>
<evidence type="ECO:0000256" key="4">
    <source>
        <dbReference type="HAMAP-Rule" id="MF_00720"/>
    </source>
</evidence>
<proteinExistence type="inferred from homology"/>
<keyword evidence="2 4" id="KW-0235">DNA replication</keyword>
<evidence type="ECO:0000313" key="6">
    <source>
        <dbReference type="Proteomes" id="UP000244571"/>
    </source>
</evidence>
<dbReference type="Gene3D" id="2.40.50.140">
    <property type="entry name" value="Nucleic acid-binding proteins"/>
    <property type="match status" value="1"/>
</dbReference>
<dbReference type="GO" id="GO:0006269">
    <property type="term" value="P:DNA replication, synthesis of primer"/>
    <property type="evidence" value="ECO:0007669"/>
    <property type="project" value="UniProtKB-KW"/>
</dbReference>
<dbReference type="InterPro" id="IPR000424">
    <property type="entry name" value="Primosome_PriB/ssb"/>
</dbReference>
<dbReference type="AlphaFoldDB" id="A0A2R4XFY8"/>
<dbReference type="EMBL" id="CP028901">
    <property type="protein sequence ID" value="AWB32603.1"/>
    <property type="molecule type" value="Genomic_DNA"/>
</dbReference>
<dbReference type="PIRSF" id="PIRSF003135">
    <property type="entry name" value="Primosomal_n"/>
    <property type="match status" value="1"/>
</dbReference>
<gene>
    <name evidence="4 5" type="primary">priB</name>
    <name evidence="5" type="ORF">DBV39_01475</name>
</gene>
<dbReference type="GO" id="GO:0003697">
    <property type="term" value="F:single-stranded DNA binding"/>
    <property type="evidence" value="ECO:0007669"/>
    <property type="project" value="UniProtKB-UniRule"/>
</dbReference>
<comment type="function">
    <text evidence="4">Involved in the restart of stalled replication forks, which reloads the replicative helicase on sites other than the origin of replication; the PriA-PriB pathway is the major replication restart pathway. During primosome assembly it facilitates complex formation between PriA and DnaT on DNA; stabilizes PriA on DNA. Stimulates the DNA unwinding activity of PriA helicase.</text>
</comment>
<keyword evidence="3 4" id="KW-0238">DNA-binding</keyword>
<dbReference type="InterPro" id="IPR023646">
    <property type="entry name" value="Prisomal_replication_PriB"/>
</dbReference>
<evidence type="ECO:0000313" key="5">
    <source>
        <dbReference type="EMBL" id="AWB32603.1"/>
    </source>
</evidence>
<organism evidence="5 6">
    <name type="scientific">Orrella marina</name>
    <dbReference type="NCBI Taxonomy" id="2163011"/>
    <lineage>
        <taxon>Bacteria</taxon>
        <taxon>Pseudomonadati</taxon>
        <taxon>Pseudomonadota</taxon>
        <taxon>Betaproteobacteria</taxon>
        <taxon>Burkholderiales</taxon>
        <taxon>Alcaligenaceae</taxon>
        <taxon>Orrella</taxon>
    </lineage>
</organism>
<dbReference type="NCBIfam" id="TIGR04418">
    <property type="entry name" value="PriB_gamma"/>
    <property type="match status" value="1"/>
</dbReference>
<keyword evidence="6" id="KW-1185">Reference proteome</keyword>
<evidence type="ECO:0000256" key="2">
    <source>
        <dbReference type="ARBA" id="ARBA00022705"/>
    </source>
</evidence>
<evidence type="ECO:0000256" key="1">
    <source>
        <dbReference type="ARBA" id="ARBA00022515"/>
    </source>
</evidence>
<dbReference type="GO" id="GO:1990077">
    <property type="term" value="C:primosome complex"/>
    <property type="evidence" value="ECO:0007669"/>
    <property type="project" value="UniProtKB-UniRule"/>
</dbReference>
<dbReference type="KEGG" id="boz:DBV39_01475"/>